<dbReference type="PROSITE" id="PS50059">
    <property type="entry name" value="FKBP_PPIASE"/>
    <property type="match status" value="1"/>
</dbReference>
<dbReference type="EMBL" id="PEOG01000020">
    <property type="protein sequence ID" value="PIM53490.1"/>
    <property type="molecule type" value="Genomic_DNA"/>
</dbReference>
<keyword evidence="12" id="KW-1185">Reference proteome</keyword>
<comment type="similarity">
    <text evidence="3">Belongs to the FKBP-type PPIase family.</text>
</comment>
<dbReference type="Gene3D" id="3.10.50.40">
    <property type="match status" value="1"/>
</dbReference>
<name>A0A2G9CAP0_9BURK</name>
<reference evidence="11 12" key="1">
    <citation type="submission" date="2017-11" db="EMBL/GenBank/DDBJ databases">
        <title>Draft genome sequence of Mitsuaria sp. HWN-4.</title>
        <authorList>
            <person name="Gundlapally S.R."/>
        </authorList>
    </citation>
    <scope>NUCLEOTIDE SEQUENCE [LARGE SCALE GENOMIC DNA]</scope>
    <source>
        <strain evidence="11 12">HWN-4</strain>
    </source>
</reference>
<evidence type="ECO:0000256" key="5">
    <source>
        <dbReference type="ARBA" id="ARBA00023110"/>
    </source>
</evidence>
<dbReference type="PANTHER" id="PTHR47861:SF3">
    <property type="entry name" value="FKBP-TYPE PEPTIDYL-PROLYL CIS-TRANS ISOMERASE SLYD"/>
    <property type="match status" value="1"/>
</dbReference>
<comment type="caution">
    <text evidence="11">The sequence shown here is derived from an EMBL/GenBank/DDBJ whole genome shotgun (WGS) entry which is preliminary data.</text>
</comment>
<keyword evidence="4" id="KW-0963">Cytoplasm</keyword>
<dbReference type="GO" id="GO:0003755">
    <property type="term" value="F:peptidyl-prolyl cis-trans isomerase activity"/>
    <property type="evidence" value="ECO:0007669"/>
    <property type="project" value="UniProtKB-KW"/>
</dbReference>
<evidence type="ECO:0000259" key="10">
    <source>
        <dbReference type="PROSITE" id="PS50059"/>
    </source>
</evidence>
<feature type="domain" description="PPIase FKBP-type" evidence="10">
    <location>
        <begin position="6"/>
        <end position="99"/>
    </location>
</feature>
<protein>
    <recommendedName>
        <fullName evidence="9">peptidylprolyl isomerase</fullName>
        <ecNumber evidence="9">5.2.1.8</ecNumber>
    </recommendedName>
</protein>
<comment type="subcellular location">
    <subcellularLocation>
        <location evidence="2">Cytoplasm</location>
    </subcellularLocation>
</comment>
<gene>
    <name evidence="11" type="ORF">CS062_09170</name>
</gene>
<dbReference type="PANTHER" id="PTHR47861">
    <property type="entry name" value="FKBP-TYPE PEPTIDYL-PROLYL CIS-TRANS ISOMERASE SLYD"/>
    <property type="match status" value="1"/>
</dbReference>
<evidence type="ECO:0000256" key="3">
    <source>
        <dbReference type="ARBA" id="ARBA00006577"/>
    </source>
</evidence>
<dbReference type="Proteomes" id="UP000231501">
    <property type="component" value="Unassembled WGS sequence"/>
</dbReference>
<evidence type="ECO:0000313" key="12">
    <source>
        <dbReference type="Proteomes" id="UP000231501"/>
    </source>
</evidence>
<dbReference type="SUPFAM" id="SSF54534">
    <property type="entry name" value="FKBP-like"/>
    <property type="match status" value="1"/>
</dbReference>
<accession>A0A2G9CAP0</accession>
<dbReference type="AlphaFoldDB" id="A0A2G9CAP0"/>
<dbReference type="OrthoDB" id="9808891at2"/>
<comment type="function">
    <text evidence="8">Also involved in hydrogenase metallocenter assembly, probably by participating in the nickel insertion step. This function in hydrogenase biosynthesis requires chaperone activity and the presence of the metal-binding domain, but not PPIase activity.</text>
</comment>
<keyword evidence="5 9" id="KW-0697">Rotamase</keyword>
<keyword evidence="7 9" id="KW-0413">Isomerase</keyword>
<dbReference type="EC" id="5.2.1.8" evidence="9"/>
<evidence type="ECO:0000256" key="6">
    <source>
        <dbReference type="ARBA" id="ARBA00023186"/>
    </source>
</evidence>
<dbReference type="GO" id="GO:0042026">
    <property type="term" value="P:protein refolding"/>
    <property type="evidence" value="ECO:0007669"/>
    <property type="project" value="UniProtKB-ARBA"/>
</dbReference>
<evidence type="ECO:0000256" key="9">
    <source>
        <dbReference type="PROSITE-ProRule" id="PRU00277"/>
    </source>
</evidence>
<dbReference type="InterPro" id="IPR046357">
    <property type="entry name" value="PPIase_dom_sf"/>
</dbReference>
<organism evidence="11 12">
    <name type="scientific">Roseateles chitinivorans</name>
    <dbReference type="NCBI Taxonomy" id="2917965"/>
    <lineage>
        <taxon>Bacteria</taxon>
        <taxon>Pseudomonadati</taxon>
        <taxon>Pseudomonadota</taxon>
        <taxon>Betaproteobacteria</taxon>
        <taxon>Burkholderiales</taxon>
        <taxon>Sphaerotilaceae</taxon>
        <taxon>Roseateles</taxon>
    </lineage>
</organism>
<evidence type="ECO:0000256" key="8">
    <source>
        <dbReference type="ARBA" id="ARBA00037071"/>
    </source>
</evidence>
<evidence type="ECO:0000256" key="2">
    <source>
        <dbReference type="ARBA" id="ARBA00004496"/>
    </source>
</evidence>
<sequence length="167" mass="18043">MKITKDTIATVELKVANKLGQVIEKTDEPMALLIGGYGNTLPAIETALEGQEKGFATTIELTPETGFGERDESLLITIPKKDFPPGVKVGGQLQIRQAKEGEEEPAADDGFHVFTVVKIKGDTVHLDGNHPLAGQHLKVSVKVKDVRAATQEEIEHGHAHGDHGHHH</sequence>
<evidence type="ECO:0000256" key="7">
    <source>
        <dbReference type="ARBA" id="ARBA00023235"/>
    </source>
</evidence>
<proteinExistence type="inferred from homology"/>
<comment type="catalytic activity">
    <reaction evidence="1 9">
        <text>[protein]-peptidylproline (omega=180) = [protein]-peptidylproline (omega=0)</text>
        <dbReference type="Rhea" id="RHEA:16237"/>
        <dbReference type="Rhea" id="RHEA-COMP:10747"/>
        <dbReference type="Rhea" id="RHEA-COMP:10748"/>
        <dbReference type="ChEBI" id="CHEBI:83833"/>
        <dbReference type="ChEBI" id="CHEBI:83834"/>
        <dbReference type="EC" id="5.2.1.8"/>
    </reaction>
</comment>
<dbReference type="RefSeq" id="WP_099861355.1">
    <property type="nucleotide sequence ID" value="NZ_PEOG01000020.1"/>
</dbReference>
<keyword evidence="6" id="KW-0143">Chaperone</keyword>
<evidence type="ECO:0000256" key="1">
    <source>
        <dbReference type="ARBA" id="ARBA00000971"/>
    </source>
</evidence>
<dbReference type="GO" id="GO:0005737">
    <property type="term" value="C:cytoplasm"/>
    <property type="evidence" value="ECO:0007669"/>
    <property type="project" value="UniProtKB-SubCell"/>
</dbReference>
<evidence type="ECO:0000256" key="4">
    <source>
        <dbReference type="ARBA" id="ARBA00022490"/>
    </source>
</evidence>
<dbReference type="InterPro" id="IPR001179">
    <property type="entry name" value="PPIase_FKBP_dom"/>
</dbReference>
<evidence type="ECO:0000313" key="11">
    <source>
        <dbReference type="EMBL" id="PIM53490.1"/>
    </source>
</evidence>